<dbReference type="Pfam" id="PF02254">
    <property type="entry name" value="TrkA_N"/>
    <property type="match status" value="2"/>
</dbReference>
<dbReference type="InterPro" id="IPR003148">
    <property type="entry name" value="RCK_N"/>
</dbReference>
<name>A0A9E9C968_9CYAN</name>
<keyword evidence="1" id="KW-0812">Transmembrane</keyword>
<feature type="domain" description="RCK N-terminal" evidence="2">
    <location>
        <begin position="127"/>
        <end position="253"/>
    </location>
</feature>
<accession>A0A9E9C968</accession>
<dbReference type="Proteomes" id="UP001163152">
    <property type="component" value="Chromosome"/>
</dbReference>
<dbReference type="GO" id="GO:0008324">
    <property type="term" value="F:monoatomic cation transmembrane transporter activity"/>
    <property type="evidence" value="ECO:0007669"/>
    <property type="project" value="InterPro"/>
</dbReference>
<sequence length="798" mass="89277">MSQSESQPNVIELARTGDATAIATVLSAALGFPAQAVKVDWHGGHLNIRLISEQFADDSDKSQWMATVQQQMRWLDVNSVSLIKLYAYRPQQPAPVWGDVIDLTAGYSAFARTPDQMDTLLLSANTVDRFLVCGLGSLGQYCVLNLKRFAMGKAEIHVTAIDRVEPDEWEVQDLPNLLAAAPIIGDCRDDAVLLRGNIQQCRTVLIVTSNESVNVETAIAARRLNPTVRIIMRSSRHNLNQLLKQQLGDFVAFEPTELPAPAFALAGLQEGMLGVFNVGDYRFQVVEHTVLPRDRFDGFSAVSLHKRTYRLLSYAPAHSTEHLKRAFYQWKTDTKLQVGDRIAYVEMVGRSTDEAQPEDVPRWQQLWQGVKSTVGRGWQHNWRQFGQWLQAQRIRQVIAIGLGVALLLWAGGTLLLKSTLDLSWQLALSTAFILLLGGYGDVFGGLDPIDVPGWVQFLCGLISLASIASVLGVLGLITDNLLSSRFEFFKRRPTIPKQNHIVVVGFGRIGQRVAALLRELKQPIVVITERPEAAPLLPKVPVVMGDVITALPKVNLATAKSVIVLTDDQMLNLEVALMARSAAQQLNRSIDLVIRTYDQRFRDNLNTFLPDAKALAAYELAAEAFAGAAFGENILGLFRLNDQTILVTEYQITEGDTLIHKSLFQIAYGYGVIPIFHQRANQATEEHMESLLPTDERQLYEGDRLVVLSSINGLRRIEHGELVPPRRWRLNAQKPLNPTFLYYCGNDLARISGCGLEEARAFMNRLPGTIELWMYDYQAHQLVQELSRKLPMWWELVE</sequence>
<dbReference type="SUPFAM" id="SSF116726">
    <property type="entry name" value="TrkA C-terminal domain-like"/>
    <property type="match status" value="1"/>
</dbReference>
<keyword evidence="1" id="KW-0472">Membrane</keyword>
<evidence type="ECO:0000313" key="4">
    <source>
        <dbReference type="EMBL" id="WAL59207.1"/>
    </source>
</evidence>
<organism evidence="4 5">
    <name type="scientific">Thermocoleostomius sinensis A174</name>
    <dbReference type="NCBI Taxonomy" id="2016057"/>
    <lineage>
        <taxon>Bacteria</taxon>
        <taxon>Bacillati</taxon>
        <taxon>Cyanobacteriota</taxon>
        <taxon>Cyanophyceae</taxon>
        <taxon>Oculatellales</taxon>
        <taxon>Oculatellaceae</taxon>
        <taxon>Thermocoleostomius</taxon>
    </lineage>
</organism>
<feature type="transmembrane region" description="Helical" evidence="1">
    <location>
        <begin position="423"/>
        <end position="442"/>
    </location>
</feature>
<keyword evidence="5" id="KW-1185">Reference proteome</keyword>
<feature type="domain" description="RCK C-terminal" evidence="3">
    <location>
        <begin position="635"/>
        <end position="723"/>
    </location>
</feature>
<dbReference type="SUPFAM" id="SSF51735">
    <property type="entry name" value="NAD(P)-binding Rossmann-fold domains"/>
    <property type="match status" value="2"/>
</dbReference>
<proteinExistence type="predicted"/>
<dbReference type="Gene3D" id="3.40.50.720">
    <property type="entry name" value="NAD(P)-binding Rossmann-like Domain"/>
    <property type="match status" value="2"/>
</dbReference>
<evidence type="ECO:0000256" key="1">
    <source>
        <dbReference type="SAM" id="Phobius"/>
    </source>
</evidence>
<evidence type="ECO:0000313" key="5">
    <source>
        <dbReference type="Proteomes" id="UP001163152"/>
    </source>
</evidence>
<dbReference type="InterPro" id="IPR036291">
    <property type="entry name" value="NAD(P)-bd_dom_sf"/>
</dbReference>
<dbReference type="PANTHER" id="PTHR43833">
    <property type="entry name" value="POTASSIUM CHANNEL PROTEIN 2-RELATED-RELATED"/>
    <property type="match status" value="1"/>
</dbReference>
<dbReference type="PROSITE" id="PS51201">
    <property type="entry name" value="RCK_N"/>
    <property type="match status" value="1"/>
</dbReference>
<feature type="transmembrane region" description="Helical" evidence="1">
    <location>
        <begin position="397"/>
        <end position="416"/>
    </location>
</feature>
<dbReference type="PROSITE" id="PS51202">
    <property type="entry name" value="RCK_C"/>
    <property type="match status" value="1"/>
</dbReference>
<dbReference type="InterPro" id="IPR006037">
    <property type="entry name" value="RCK_C"/>
</dbReference>
<protein>
    <submittedName>
        <fullName evidence="4">NAD-binding protein</fullName>
    </submittedName>
</protein>
<dbReference type="EMBL" id="CP113797">
    <property type="protein sequence ID" value="WAL59207.1"/>
    <property type="molecule type" value="Genomic_DNA"/>
</dbReference>
<dbReference type="AlphaFoldDB" id="A0A9E9C968"/>
<reference evidence="4" key="1">
    <citation type="submission" date="2022-12" db="EMBL/GenBank/DDBJ databases">
        <title>Polyphasic identification of a Novel Hot-Spring Cyanobacterium Ocullathermofonsia sinensis gen nov. sp. nov. and Genomic Insights on its Adaptations to the Thermal Habitat.</title>
        <authorList>
            <person name="Daroch M."/>
            <person name="Tang J."/>
            <person name="Jiang Y."/>
        </authorList>
    </citation>
    <scope>NUCLEOTIDE SEQUENCE</scope>
    <source>
        <strain evidence="4">PKUAC-SCTA174</strain>
    </source>
</reference>
<dbReference type="PANTHER" id="PTHR43833:SF11">
    <property type="entry name" value="VOLTAGE-GATED POTASSIUM CHANNEL KCH"/>
    <property type="match status" value="1"/>
</dbReference>
<keyword evidence="1" id="KW-1133">Transmembrane helix</keyword>
<dbReference type="InterPro" id="IPR050721">
    <property type="entry name" value="Trk_Ktr_HKT_K-transport"/>
</dbReference>
<evidence type="ECO:0000259" key="3">
    <source>
        <dbReference type="PROSITE" id="PS51202"/>
    </source>
</evidence>
<evidence type="ECO:0000259" key="2">
    <source>
        <dbReference type="PROSITE" id="PS51201"/>
    </source>
</evidence>
<gene>
    <name evidence="4" type="ORF">OXH18_18820</name>
</gene>
<feature type="transmembrane region" description="Helical" evidence="1">
    <location>
        <begin position="454"/>
        <end position="482"/>
    </location>
</feature>
<dbReference type="GO" id="GO:0006813">
    <property type="term" value="P:potassium ion transport"/>
    <property type="evidence" value="ECO:0007669"/>
    <property type="project" value="InterPro"/>
</dbReference>
<dbReference type="RefSeq" id="WP_268608880.1">
    <property type="nucleotide sequence ID" value="NZ_CP113797.1"/>
</dbReference>
<dbReference type="InterPro" id="IPR036721">
    <property type="entry name" value="RCK_C_sf"/>
</dbReference>
<dbReference type="KEGG" id="tsin:OXH18_18820"/>